<dbReference type="InterPro" id="IPR035965">
    <property type="entry name" value="PAS-like_dom_sf"/>
</dbReference>
<dbReference type="NCBIfam" id="TIGR00229">
    <property type="entry name" value="sensory_box"/>
    <property type="match status" value="5"/>
</dbReference>
<dbReference type="InterPro" id="IPR001789">
    <property type="entry name" value="Sig_transdc_resp-reg_receiver"/>
</dbReference>
<dbReference type="PANTHER" id="PTHR43304:SF1">
    <property type="entry name" value="PAC DOMAIN-CONTAINING PROTEIN"/>
    <property type="match status" value="1"/>
</dbReference>
<dbReference type="CDD" id="cd18161">
    <property type="entry name" value="REC_hyHK_blue-like"/>
    <property type="match status" value="1"/>
</dbReference>
<dbReference type="SUPFAM" id="SSF55785">
    <property type="entry name" value="PYP-like sensor domain (PAS domain)"/>
    <property type="match status" value="5"/>
</dbReference>
<proteinExistence type="predicted"/>
<keyword evidence="3 6" id="KW-0597">Phosphoprotein</keyword>
<dbReference type="Pfam" id="PF00989">
    <property type="entry name" value="PAS"/>
    <property type="match status" value="1"/>
</dbReference>
<feature type="domain" description="PAS" evidence="10">
    <location>
        <begin position="446"/>
        <end position="517"/>
    </location>
</feature>
<accession>A0A2W5P9I1</accession>
<protein>
    <recommendedName>
        <fullName evidence="2">histidine kinase</fullName>
        <ecNumber evidence="2">2.7.13.3</ecNumber>
    </recommendedName>
</protein>
<dbReference type="EMBL" id="QFQI01000002">
    <property type="protein sequence ID" value="PZQ61774.1"/>
    <property type="molecule type" value="Genomic_DNA"/>
</dbReference>
<dbReference type="InterPro" id="IPR011006">
    <property type="entry name" value="CheY-like_superfamily"/>
</dbReference>
<dbReference type="InterPro" id="IPR003594">
    <property type="entry name" value="HATPase_dom"/>
</dbReference>
<dbReference type="InterPro" id="IPR005467">
    <property type="entry name" value="His_kinase_dom"/>
</dbReference>
<sequence length="1217" mass="133924">MKKDVAHPLAGDMTQMNDTEKRRLAALARYDILDTPREASFDEIAVFAARLCDAPIAVVNLIGDGRQFFKAEVGLGVRETPLGTSFCAKAILEEDFLLVPDATKDARFDGNPLVVGEPGIRFYAGALLKTAENLPLGTLCVLDYRPRHLTDLQQDGLRVLARQVMAQLELRRAVAESDRRRHAATASEQRLRLVLDSARDYAIVTTDAARRITSWSAGAHDALGWSEQQATGRPIDDIFLPDDRDTAAPAPDGDAGAAPAPDVRWYVRADGSRVFMHGSTHPIVGSGGEAVGFLRIARDETRRWEQAQELARTRAELVDSEARFRNMADDAPIIMWVTDAEGSCTYLNRRWYEFTGQDAVDALGFGWSKATHPDDRKMAETTFGAAVAAQGAYRIECRLRRADGVYRWVISAAAPRHAEDGRFLGHVGSVIDIDERREAEDALRRANDLLAAVMESVPGVIYAKDRDGRMLAANRGTTELVGKPLSAIIGRTDREFLDDPAQSAAVMANDRRIMAENRTEVIEEDVSLPDGTAATWLSTKSPFRDAGGAVVGLVGSSIDISERKRSEERLRHSEAQFRLMADAVPQIVWIADAQGRMEFFNKQWADYVGVSDFPATVDEVVDRYVHPDDRTRTITAFETGRQSADVLQVEHRVRRADGTYRWFLVRADPHRDERTGEILRWFGASTDLQDRKTAEEALLALNDTLERRVEAAIADRDRTWNNARDLLLVLGTDGTFRAVNPAWTQALGWSPDELVGRSFLDFIHPNDHPSSECALATAATRELPVYENRYRHKDGSFRWISWVAAPEDGLIYASGRDVTADKERERELEQAQEQLRQAQKMEAVGQLTGGIAHDFNNLLTGVIGSLDMMQRQIAKGVTDKVDRYANAAMASANRAAALTHRLLAFSRRQPLDPRPVDANRLVGGMEELLRRTIGESVRLEMVTPGGLWQTLCDPHQLESAILNLAINARDAMPDGGTLTIETGNACLEDADTARRRDVRPGQYVRIAVTDTGVGMSADVIAKAFDPFFTTKPIGQGTGLGLSMIYGFARQSEGYAKIISEPGRGSTIKLYLPRYHGEGEDADEPAGEGSPGHRAGQGEVVLVVEDETVVRNLVVDVLQELGYRAVEAADGPAGLKLLQSDMRIDLLVTDIGLPGLNGRQVADAARASRPDLPVLFMTGYAENATVANGFLDPGMQMITKPFAVEALAARIRDIIASR</sequence>
<dbReference type="Pfam" id="PF08447">
    <property type="entry name" value="PAS_3"/>
    <property type="match status" value="2"/>
</dbReference>
<comment type="catalytic activity">
    <reaction evidence="1">
        <text>ATP + protein L-histidine = ADP + protein N-phospho-L-histidine.</text>
        <dbReference type="EC" id="2.7.13.3"/>
    </reaction>
</comment>
<dbReference type="Gene3D" id="3.30.565.10">
    <property type="entry name" value="Histidine kinase-like ATPase, C-terminal domain"/>
    <property type="match status" value="1"/>
</dbReference>
<feature type="domain" description="PAC" evidence="11">
    <location>
        <begin position="647"/>
        <end position="700"/>
    </location>
</feature>
<feature type="region of interest" description="Disordered" evidence="7">
    <location>
        <begin position="235"/>
        <end position="260"/>
    </location>
</feature>
<evidence type="ECO:0000259" key="10">
    <source>
        <dbReference type="PROSITE" id="PS50112"/>
    </source>
</evidence>
<dbReference type="PRINTS" id="PR00344">
    <property type="entry name" value="BCTRLSENSOR"/>
</dbReference>
<dbReference type="PROSITE" id="PS50113">
    <property type="entry name" value="PAC"/>
    <property type="match status" value="4"/>
</dbReference>
<dbReference type="InterPro" id="IPR013656">
    <property type="entry name" value="PAS_4"/>
</dbReference>
<feature type="domain" description="PAC" evidence="11">
    <location>
        <begin position="393"/>
        <end position="445"/>
    </location>
</feature>
<feature type="domain" description="PAS" evidence="10">
    <location>
        <begin position="721"/>
        <end position="782"/>
    </location>
</feature>
<dbReference type="PROSITE" id="PS50109">
    <property type="entry name" value="HIS_KIN"/>
    <property type="match status" value="1"/>
</dbReference>
<comment type="caution">
    <text evidence="12">The sequence shown here is derived from an EMBL/GenBank/DDBJ whole genome shotgun (WGS) entry which is preliminary data.</text>
</comment>
<dbReference type="PROSITE" id="PS50110">
    <property type="entry name" value="RESPONSE_REGULATORY"/>
    <property type="match status" value="1"/>
</dbReference>
<dbReference type="SMART" id="SM00065">
    <property type="entry name" value="GAF"/>
    <property type="match status" value="1"/>
</dbReference>
<evidence type="ECO:0000256" key="5">
    <source>
        <dbReference type="ARBA" id="ARBA00022777"/>
    </source>
</evidence>
<dbReference type="InterPro" id="IPR001610">
    <property type="entry name" value="PAC"/>
</dbReference>
<feature type="domain" description="PAS" evidence="10">
    <location>
        <begin position="320"/>
        <end position="390"/>
    </location>
</feature>
<name>A0A2W5P9I1_9SPHN</name>
<dbReference type="PANTHER" id="PTHR43304">
    <property type="entry name" value="PHYTOCHROME-LIKE PROTEIN CPH1"/>
    <property type="match status" value="1"/>
</dbReference>
<dbReference type="SMART" id="SM00086">
    <property type="entry name" value="PAC"/>
    <property type="match status" value="5"/>
</dbReference>
<dbReference type="SMART" id="SM00091">
    <property type="entry name" value="PAS"/>
    <property type="match status" value="5"/>
</dbReference>
<feature type="domain" description="PAC" evidence="11">
    <location>
        <begin position="520"/>
        <end position="572"/>
    </location>
</feature>
<dbReference type="InterPro" id="IPR036097">
    <property type="entry name" value="HisK_dim/P_sf"/>
</dbReference>
<dbReference type="GO" id="GO:0000155">
    <property type="term" value="F:phosphorelay sensor kinase activity"/>
    <property type="evidence" value="ECO:0007669"/>
    <property type="project" value="InterPro"/>
</dbReference>
<dbReference type="Gene3D" id="3.30.450.20">
    <property type="entry name" value="PAS domain"/>
    <property type="match status" value="5"/>
</dbReference>
<evidence type="ECO:0000313" key="13">
    <source>
        <dbReference type="Proteomes" id="UP000249229"/>
    </source>
</evidence>
<dbReference type="Gene3D" id="1.10.287.130">
    <property type="match status" value="1"/>
</dbReference>
<dbReference type="InterPro" id="IPR052162">
    <property type="entry name" value="Sensor_kinase/Photoreceptor"/>
</dbReference>
<evidence type="ECO:0000256" key="1">
    <source>
        <dbReference type="ARBA" id="ARBA00000085"/>
    </source>
</evidence>
<dbReference type="InterPro" id="IPR000014">
    <property type="entry name" value="PAS"/>
</dbReference>
<keyword evidence="5 12" id="KW-0418">Kinase</keyword>
<dbReference type="InterPro" id="IPR013767">
    <property type="entry name" value="PAS_fold"/>
</dbReference>
<feature type="compositionally biased region" description="Low complexity" evidence="7">
    <location>
        <begin position="247"/>
        <end position="260"/>
    </location>
</feature>
<dbReference type="SUPFAM" id="SSF47384">
    <property type="entry name" value="Homodimeric domain of signal transducing histidine kinase"/>
    <property type="match status" value="1"/>
</dbReference>
<feature type="modified residue" description="4-aspartylphosphate" evidence="6">
    <location>
        <position position="1149"/>
    </location>
</feature>
<feature type="domain" description="PAS" evidence="10">
    <location>
        <begin position="573"/>
        <end position="644"/>
    </location>
</feature>
<dbReference type="FunFam" id="3.30.450.20:FF:000099">
    <property type="entry name" value="Sensory box sensor histidine kinase"/>
    <property type="match status" value="2"/>
</dbReference>
<organism evidence="12 13">
    <name type="scientific">Sphingomonas taxi</name>
    <dbReference type="NCBI Taxonomy" id="1549858"/>
    <lineage>
        <taxon>Bacteria</taxon>
        <taxon>Pseudomonadati</taxon>
        <taxon>Pseudomonadota</taxon>
        <taxon>Alphaproteobacteria</taxon>
        <taxon>Sphingomonadales</taxon>
        <taxon>Sphingomonadaceae</taxon>
        <taxon>Sphingomonas</taxon>
    </lineage>
</organism>
<dbReference type="CDD" id="cd00082">
    <property type="entry name" value="HisKA"/>
    <property type="match status" value="1"/>
</dbReference>
<dbReference type="Pfam" id="PF08448">
    <property type="entry name" value="PAS_4"/>
    <property type="match status" value="2"/>
</dbReference>
<dbReference type="Proteomes" id="UP000249229">
    <property type="component" value="Unassembled WGS sequence"/>
</dbReference>
<dbReference type="Pfam" id="PF00072">
    <property type="entry name" value="Response_reg"/>
    <property type="match status" value="1"/>
</dbReference>
<dbReference type="SUPFAM" id="SSF55781">
    <property type="entry name" value="GAF domain-like"/>
    <property type="match status" value="1"/>
</dbReference>
<evidence type="ECO:0000259" key="9">
    <source>
        <dbReference type="PROSITE" id="PS50110"/>
    </source>
</evidence>
<evidence type="ECO:0000259" key="8">
    <source>
        <dbReference type="PROSITE" id="PS50109"/>
    </source>
</evidence>
<dbReference type="CDD" id="cd00130">
    <property type="entry name" value="PAS"/>
    <property type="match status" value="5"/>
</dbReference>
<dbReference type="PROSITE" id="PS50112">
    <property type="entry name" value="PAS"/>
    <property type="match status" value="5"/>
</dbReference>
<dbReference type="SMART" id="SM00387">
    <property type="entry name" value="HATPase_c"/>
    <property type="match status" value="1"/>
</dbReference>
<dbReference type="InterPro" id="IPR004358">
    <property type="entry name" value="Sig_transdc_His_kin-like_C"/>
</dbReference>
<dbReference type="Pfam" id="PF00512">
    <property type="entry name" value="HisKA"/>
    <property type="match status" value="1"/>
</dbReference>
<dbReference type="InterPro" id="IPR003661">
    <property type="entry name" value="HisK_dim/P_dom"/>
</dbReference>
<evidence type="ECO:0000256" key="7">
    <source>
        <dbReference type="SAM" id="MobiDB-lite"/>
    </source>
</evidence>
<dbReference type="SUPFAM" id="SSF52172">
    <property type="entry name" value="CheY-like"/>
    <property type="match status" value="1"/>
</dbReference>
<dbReference type="Pfam" id="PF02518">
    <property type="entry name" value="HATPase_c"/>
    <property type="match status" value="1"/>
</dbReference>
<dbReference type="SMART" id="SM00388">
    <property type="entry name" value="HisKA"/>
    <property type="match status" value="1"/>
</dbReference>
<evidence type="ECO:0000259" key="11">
    <source>
        <dbReference type="PROSITE" id="PS50113"/>
    </source>
</evidence>
<dbReference type="InterPro" id="IPR013655">
    <property type="entry name" value="PAS_fold_3"/>
</dbReference>
<dbReference type="SUPFAM" id="SSF55874">
    <property type="entry name" value="ATPase domain of HSP90 chaperone/DNA topoisomerase II/histidine kinase"/>
    <property type="match status" value="1"/>
</dbReference>
<evidence type="ECO:0000256" key="4">
    <source>
        <dbReference type="ARBA" id="ARBA00022679"/>
    </source>
</evidence>
<evidence type="ECO:0000313" key="12">
    <source>
        <dbReference type="EMBL" id="PZQ61774.1"/>
    </source>
</evidence>
<evidence type="ECO:0000256" key="2">
    <source>
        <dbReference type="ARBA" id="ARBA00012438"/>
    </source>
</evidence>
<feature type="domain" description="PAS" evidence="10">
    <location>
        <begin position="187"/>
        <end position="245"/>
    </location>
</feature>
<dbReference type="SMART" id="SM00448">
    <property type="entry name" value="REC"/>
    <property type="match status" value="1"/>
</dbReference>
<dbReference type="EC" id="2.7.13.3" evidence="2"/>
<dbReference type="InterPro" id="IPR036890">
    <property type="entry name" value="HATPase_C_sf"/>
</dbReference>
<dbReference type="InterPro" id="IPR000700">
    <property type="entry name" value="PAS-assoc_C"/>
</dbReference>
<evidence type="ECO:0000256" key="6">
    <source>
        <dbReference type="PROSITE-ProRule" id="PRU00169"/>
    </source>
</evidence>
<feature type="domain" description="PAC" evidence="11">
    <location>
        <begin position="259"/>
        <end position="312"/>
    </location>
</feature>
<dbReference type="InterPro" id="IPR029016">
    <property type="entry name" value="GAF-like_dom_sf"/>
</dbReference>
<dbReference type="GO" id="GO:0006355">
    <property type="term" value="P:regulation of DNA-templated transcription"/>
    <property type="evidence" value="ECO:0007669"/>
    <property type="project" value="InterPro"/>
</dbReference>
<feature type="domain" description="Histidine kinase" evidence="8">
    <location>
        <begin position="850"/>
        <end position="1075"/>
    </location>
</feature>
<dbReference type="Gene3D" id="3.30.450.40">
    <property type="match status" value="1"/>
</dbReference>
<keyword evidence="4" id="KW-0808">Transferase</keyword>
<dbReference type="InterPro" id="IPR003018">
    <property type="entry name" value="GAF"/>
</dbReference>
<gene>
    <name evidence="12" type="ORF">DI544_03885</name>
</gene>
<evidence type="ECO:0000256" key="3">
    <source>
        <dbReference type="ARBA" id="ARBA00022553"/>
    </source>
</evidence>
<reference evidence="12 13" key="1">
    <citation type="submission" date="2017-08" db="EMBL/GenBank/DDBJ databases">
        <title>Infants hospitalized years apart are colonized by the same room-sourced microbial strains.</title>
        <authorList>
            <person name="Brooks B."/>
            <person name="Olm M.R."/>
            <person name="Firek B.A."/>
            <person name="Baker R."/>
            <person name="Thomas B.C."/>
            <person name="Morowitz M.J."/>
            <person name="Banfield J.F."/>
        </authorList>
    </citation>
    <scope>NUCLEOTIDE SEQUENCE [LARGE SCALE GENOMIC DNA]</scope>
    <source>
        <strain evidence="12">S2_005_001_R1_22</strain>
    </source>
</reference>
<feature type="domain" description="Response regulatory" evidence="9">
    <location>
        <begin position="1099"/>
        <end position="1214"/>
    </location>
</feature>
<dbReference type="AlphaFoldDB" id="A0A2W5P9I1"/>
<dbReference type="Gene3D" id="3.40.50.2300">
    <property type="match status" value="1"/>
</dbReference>